<dbReference type="GO" id="GO:0040002">
    <property type="term" value="P:collagen and cuticulin-based cuticle development"/>
    <property type="evidence" value="ECO:0007669"/>
    <property type="project" value="EnsemblMetazoa"/>
</dbReference>
<dbReference type="PROSITE" id="PS00720">
    <property type="entry name" value="RASGEF"/>
    <property type="match status" value="1"/>
</dbReference>
<dbReference type="PROSITE" id="PS50042">
    <property type="entry name" value="CNMP_BINDING_3"/>
    <property type="match status" value="2"/>
</dbReference>
<dbReference type="Gene3D" id="3.10.20.90">
    <property type="entry name" value="Phosphatidylinositol 3-kinase Catalytic Subunit, Chain A, domain 1"/>
    <property type="match status" value="1"/>
</dbReference>
<evidence type="ECO:0000259" key="7">
    <source>
        <dbReference type="PROSITE" id="PS50106"/>
    </source>
</evidence>
<evidence type="ECO:0000313" key="11">
    <source>
        <dbReference type="Proteomes" id="UP000008281"/>
    </source>
</evidence>
<dbReference type="SUPFAM" id="SSF50156">
    <property type="entry name" value="PDZ domain-like"/>
    <property type="match status" value="1"/>
</dbReference>
<dbReference type="HOGENOM" id="CLU_002782_2_1_1"/>
<dbReference type="EMBL" id="DS268456">
    <property type="protein sequence ID" value="EFP04729.1"/>
    <property type="molecule type" value="Genomic_DNA"/>
</dbReference>
<dbReference type="CDD" id="cd00038">
    <property type="entry name" value="CAP_ED"/>
    <property type="match status" value="2"/>
</dbReference>
<feature type="domain" description="Ras-associating" evidence="8">
    <location>
        <begin position="781"/>
        <end position="868"/>
    </location>
</feature>
<feature type="domain" description="Cyclic nucleotide-binding" evidence="6">
    <location>
        <begin position="346"/>
        <end position="411"/>
    </location>
</feature>
<dbReference type="OMA" id="SSKYIRM"/>
<evidence type="ECO:0000259" key="9">
    <source>
        <dbReference type="PROSITE" id="PS50212"/>
    </source>
</evidence>
<dbReference type="FunCoup" id="E3MM36">
    <property type="interactions" value="2469"/>
</dbReference>
<feature type="compositionally biased region" description="Basic and acidic residues" evidence="4">
    <location>
        <begin position="1316"/>
        <end position="1328"/>
    </location>
</feature>
<dbReference type="Pfam" id="PF00595">
    <property type="entry name" value="PDZ"/>
    <property type="match status" value="1"/>
</dbReference>
<dbReference type="CDD" id="cd01785">
    <property type="entry name" value="RA_PDZ-GEF1"/>
    <property type="match status" value="1"/>
</dbReference>
<feature type="region of interest" description="Disordered" evidence="4">
    <location>
        <begin position="249"/>
        <end position="313"/>
    </location>
</feature>
<dbReference type="InterPro" id="IPR014710">
    <property type="entry name" value="RmlC-like_jellyroll"/>
</dbReference>
<dbReference type="Pfam" id="PF00618">
    <property type="entry name" value="RasGEF_N"/>
    <property type="match status" value="1"/>
</dbReference>
<dbReference type="SMART" id="SM00314">
    <property type="entry name" value="RA"/>
    <property type="match status" value="1"/>
</dbReference>
<evidence type="ECO:0000256" key="1">
    <source>
        <dbReference type="ARBA" id="ARBA00010829"/>
    </source>
</evidence>
<protein>
    <submittedName>
        <fullName evidence="10">CRE-PXF-1 protein</fullName>
    </submittedName>
</protein>
<dbReference type="InterPro" id="IPR036034">
    <property type="entry name" value="PDZ_sf"/>
</dbReference>
<dbReference type="GO" id="GO:0018996">
    <property type="term" value="P:molting cycle, collagen and cuticulin-based cuticle"/>
    <property type="evidence" value="ECO:0007669"/>
    <property type="project" value="EnsemblMetazoa"/>
</dbReference>
<keyword evidence="2 3" id="KW-0344">Guanine-nucleotide releasing factor</keyword>
<evidence type="ECO:0000259" key="6">
    <source>
        <dbReference type="PROSITE" id="PS50042"/>
    </source>
</evidence>
<dbReference type="SMART" id="SM00100">
    <property type="entry name" value="cNMP"/>
    <property type="match status" value="1"/>
</dbReference>
<name>E3MM36_CAERE</name>
<feature type="compositionally biased region" description="Low complexity" evidence="4">
    <location>
        <begin position="1206"/>
        <end position="1219"/>
    </location>
</feature>
<dbReference type="Gene3D" id="1.20.870.10">
    <property type="entry name" value="Son of sevenless (SoS) protein Chain: S domain 1"/>
    <property type="match status" value="1"/>
</dbReference>
<evidence type="ECO:0000256" key="2">
    <source>
        <dbReference type="ARBA" id="ARBA00022658"/>
    </source>
</evidence>
<dbReference type="InterPro" id="IPR000159">
    <property type="entry name" value="RA_dom"/>
</dbReference>
<feature type="region of interest" description="Disordered" evidence="4">
    <location>
        <begin position="1431"/>
        <end position="1460"/>
    </location>
</feature>
<evidence type="ECO:0000259" key="8">
    <source>
        <dbReference type="PROSITE" id="PS50200"/>
    </source>
</evidence>
<dbReference type="OrthoDB" id="21144at2759"/>
<dbReference type="InterPro" id="IPR036964">
    <property type="entry name" value="RASGEF_cat_dom_sf"/>
</dbReference>
<feature type="region of interest" description="Disordered" evidence="4">
    <location>
        <begin position="1261"/>
        <end position="1381"/>
    </location>
</feature>
<dbReference type="InterPro" id="IPR008937">
    <property type="entry name" value="Ras-like_GEF"/>
</dbReference>
<dbReference type="STRING" id="31234.E3MM36"/>
<dbReference type="Proteomes" id="UP000008281">
    <property type="component" value="Unassembled WGS sequence"/>
</dbReference>
<dbReference type="GO" id="GO:0060102">
    <property type="term" value="C:cuticular extracellular matrix"/>
    <property type="evidence" value="ECO:0007669"/>
    <property type="project" value="EnsemblMetazoa"/>
</dbReference>
<dbReference type="Gene3D" id="2.30.42.10">
    <property type="match status" value="1"/>
</dbReference>
<feature type="compositionally biased region" description="Polar residues" evidence="4">
    <location>
        <begin position="1302"/>
        <end position="1315"/>
    </location>
</feature>
<dbReference type="InterPro" id="IPR019804">
    <property type="entry name" value="Ras_G-nucl-exch_fac_CS"/>
</dbReference>
<gene>
    <name evidence="10" type="primary">Cre-pxf-1</name>
    <name evidence="10" type="ORF">CRE_29998</name>
</gene>
<dbReference type="eggNOG" id="KOG3542">
    <property type="taxonomic scope" value="Eukaryota"/>
</dbReference>
<feature type="region of interest" description="Disordered" evidence="4">
    <location>
        <begin position="133"/>
        <end position="227"/>
    </location>
</feature>
<comment type="similarity">
    <text evidence="1">Belongs to the RAPGEF2 family.</text>
</comment>
<feature type="domain" description="PDZ" evidence="7">
    <location>
        <begin position="596"/>
        <end position="666"/>
    </location>
</feature>
<dbReference type="InterPro" id="IPR018490">
    <property type="entry name" value="cNMP-bd_dom_sf"/>
</dbReference>
<feature type="domain" description="Cyclic nucleotide-binding" evidence="6">
    <location>
        <begin position="44"/>
        <end position="91"/>
    </location>
</feature>
<reference evidence="10" key="1">
    <citation type="submission" date="2007-07" db="EMBL/GenBank/DDBJ databases">
        <title>PCAP assembly of the Caenorhabditis remanei genome.</title>
        <authorList>
            <consortium name="The Caenorhabditis remanei Sequencing Consortium"/>
            <person name="Wilson R.K."/>
        </authorList>
    </citation>
    <scope>NUCLEOTIDE SEQUENCE [LARGE SCALE GENOMIC DNA]</scope>
    <source>
        <strain evidence="10">PB4641</strain>
    </source>
</reference>
<dbReference type="PROSITE" id="PS50200">
    <property type="entry name" value="RA"/>
    <property type="match status" value="1"/>
</dbReference>
<dbReference type="Pfam" id="PF00617">
    <property type="entry name" value="RasGEF"/>
    <property type="match status" value="1"/>
</dbReference>
<dbReference type="PROSITE" id="PS50106">
    <property type="entry name" value="PDZ"/>
    <property type="match status" value="1"/>
</dbReference>
<dbReference type="Gene3D" id="2.60.120.10">
    <property type="entry name" value="Jelly Rolls"/>
    <property type="match status" value="2"/>
</dbReference>
<feature type="compositionally biased region" description="Low complexity" evidence="4">
    <location>
        <begin position="274"/>
        <end position="291"/>
    </location>
</feature>
<evidence type="ECO:0000256" key="4">
    <source>
        <dbReference type="SAM" id="MobiDB-lite"/>
    </source>
</evidence>
<dbReference type="InterPro" id="IPR029071">
    <property type="entry name" value="Ubiquitin-like_domsf"/>
</dbReference>
<dbReference type="SUPFAM" id="SSF54236">
    <property type="entry name" value="Ubiquitin-like"/>
    <property type="match status" value="1"/>
</dbReference>
<feature type="compositionally biased region" description="Pro residues" evidence="4">
    <location>
        <begin position="172"/>
        <end position="184"/>
    </location>
</feature>
<dbReference type="GO" id="GO:0005085">
    <property type="term" value="F:guanyl-nucleotide exchange factor activity"/>
    <property type="evidence" value="ECO:0007669"/>
    <property type="project" value="UniProtKB-KW"/>
</dbReference>
<evidence type="ECO:0000259" key="5">
    <source>
        <dbReference type="PROSITE" id="PS50009"/>
    </source>
</evidence>
<dbReference type="GO" id="GO:0008544">
    <property type="term" value="P:epidermis development"/>
    <property type="evidence" value="ECO:0007669"/>
    <property type="project" value="EnsemblMetazoa"/>
</dbReference>
<dbReference type="PROSITE" id="PS50212">
    <property type="entry name" value="RASGEF_NTER"/>
    <property type="match status" value="1"/>
</dbReference>
<feature type="compositionally biased region" description="Low complexity" evidence="4">
    <location>
        <begin position="1356"/>
        <end position="1381"/>
    </location>
</feature>
<feature type="domain" description="Ras-GEF" evidence="5">
    <location>
        <begin position="907"/>
        <end position="1133"/>
    </location>
</feature>
<feature type="domain" description="N-terminal Ras-GEF" evidence="9">
    <location>
        <begin position="477"/>
        <end position="591"/>
    </location>
</feature>
<organism evidence="11">
    <name type="scientific">Caenorhabditis remanei</name>
    <name type="common">Caenorhabditis vulgaris</name>
    <dbReference type="NCBI Taxonomy" id="31234"/>
    <lineage>
        <taxon>Eukaryota</taxon>
        <taxon>Metazoa</taxon>
        <taxon>Ecdysozoa</taxon>
        <taxon>Nematoda</taxon>
        <taxon>Chromadorea</taxon>
        <taxon>Rhabditida</taxon>
        <taxon>Rhabditina</taxon>
        <taxon>Rhabditomorpha</taxon>
        <taxon>Rhabditoidea</taxon>
        <taxon>Rhabditidae</taxon>
        <taxon>Peloderinae</taxon>
        <taxon>Caenorhabditis</taxon>
    </lineage>
</organism>
<dbReference type="Pfam" id="PF00788">
    <property type="entry name" value="RA"/>
    <property type="match status" value="1"/>
</dbReference>
<dbReference type="PANTHER" id="PTHR23113">
    <property type="entry name" value="GUANINE NUCLEOTIDE EXCHANGE FACTOR"/>
    <property type="match status" value="1"/>
</dbReference>
<dbReference type="CDD" id="cd06224">
    <property type="entry name" value="REM"/>
    <property type="match status" value="1"/>
</dbReference>
<dbReference type="SUPFAM" id="SSF51206">
    <property type="entry name" value="cAMP-binding domain-like"/>
    <property type="match status" value="2"/>
</dbReference>
<dbReference type="InterPro" id="IPR001895">
    <property type="entry name" value="RASGEF_cat_dom"/>
</dbReference>
<dbReference type="PANTHER" id="PTHR23113:SF249">
    <property type="entry name" value="RAP GUANINE NUCLEOTIDE EXCHANGE FACTOR 6"/>
    <property type="match status" value="1"/>
</dbReference>
<sequence>MDPRKPRQDPVNDARFYESLIKPPSKRTADDIRNVYEQLRQLDTFSNLFIGPLKAICKTARYERHPAQYILFRDGDVAESWYILLSGSVFIENQIYMPYGCFGKRNGQNHRRTHNCLLLQESEMIVIDYPTESQANGMSPRSHPRGMHSGEPVHQKTPRKSAPNMSLDSIAMPPPPVPPRPLRLPPTAAKGPAPLPPRGLPRTYPLDFPVDVPTTSSTSSTASYNDQHRSHVYLNGLSADDDTLVRVKHRREKSNSIGGPGQNGISTARRLRGRSTASSTTTEGESASNEGADSDEEEGSMPSQESSGGGFMDLRDSVRECLEKEPSERNSEDLAVLLDFMQHMSAFAALPMSIKRQLCLKMVFAVVNDAGTVVLAHNEKLDSWSVIVNGCVEVVKPSGERVEFKLGDSFGAEPTSSIQYHVGEMRTMVDDCEFVLVEHRDFCSIMATIGDHIAKDRDGLTGEVVSEVERRVIGTQTGQVLIKGKPDKLIQHLVDDREHNIDPHYVDDFLLTYRVFIRDPTTIFEKLMLWFADSVYRDKVARLVLLWVNNHFNDFENNDEMWNLLERFEGALERDGMHSQLSLLNIACSVKAKPRQVTLTRKKDDRMMMKLVGGQETGNSVYVAEVYPETSAAREGVKRADEMLEINQQSAKYLSAKKAEDLLTGSLSLTLMLKNNVLGYKETIGKIEHNKPKNGVARSGAGIPMVIPVHKTSISGKKSSTSSSKSGMMEKLMTILKSSKEDSMDFTDEARISSTDLRPSRSNPDITSISQYYGPVRSECPEHVLKIYRNDQTFKYLPVYKETSAQNVVQLALQEFNMTAEGSPEWSLCECTVTMDGVIKQRRLPPQMENLAERIALNSRFVLKIFQCQIFFFRYYLKSNSRSEPLVPDELAPELLKEAQTQLLSLNAQVIAAQLTLQDFSVFSAIEPTEFIDNLFKLDSKYLEEFEQLFNREMWWVATEVCTERHVQKRAKLIKKFIKVARYCRDLRNFNSMFAIMSGLDKPAVRRLHSSWERVSSKYIRMLEEIHQLVDPSRNMSKYRQHLAEVAQEPPVVPIYPVIKKDLTFAHDGNATYSEKLVNFEKLRLIAKSIRGVMKLSSAPYEIASMAERSGGVVIDALLHMNSFENSNVATMRKGMGGKQNQPRKKVYEQALMVRKVKAYLEGLHVVDNEMELDAMSYDIEPQVQTAHRGPSSSSANIRRVPSPTPSSLSSQSAGSADQSSRHRLLFNGNGSISSAGGGAKFGVESPQAVQKMLALVQNSKVKGAPPPVTSPSTSARSSLQRNMPRVTGRQTTPAQGPVQLNEETSTVTTYYQSDNGRRQRSGSEGRFDNIPPSTFYLTPGGLTVSPRQSLSVVIPTHPHGHSPTSPRCRSRSPASSGNSSLSTIASIAATSMAAAPSAFVANPYHNQTVRGHMIGHRPMPIVTSGSATLPNHVSPRGLPPKSRPTILPGSHNSSSSRMGTIKEATFLTSEQVSRV</sequence>
<dbReference type="GO" id="GO:0007265">
    <property type="term" value="P:Ras protein signal transduction"/>
    <property type="evidence" value="ECO:0007669"/>
    <property type="project" value="TreeGrafter"/>
</dbReference>
<dbReference type="InterPro" id="IPR023578">
    <property type="entry name" value="Ras_GEF_dom_sf"/>
</dbReference>
<proteinExistence type="inferred from homology"/>
<feature type="region of interest" description="Disordered" evidence="4">
    <location>
        <begin position="1184"/>
        <end position="1221"/>
    </location>
</feature>
<keyword evidence="11" id="KW-1185">Reference proteome</keyword>
<dbReference type="GO" id="GO:0016324">
    <property type="term" value="C:apical plasma membrane"/>
    <property type="evidence" value="ECO:0007669"/>
    <property type="project" value="TreeGrafter"/>
</dbReference>
<dbReference type="SMART" id="SM00229">
    <property type="entry name" value="RasGEFN"/>
    <property type="match status" value="1"/>
</dbReference>
<dbReference type="Gene3D" id="1.10.840.10">
    <property type="entry name" value="Ras guanine-nucleotide exchange factors catalytic domain"/>
    <property type="match status" value="1"/>
</dbReference>
<dbReference type="InterPro" id="IPR001478">
    <property type="entry name" value="PDZ"/>
</dbReference>
<dbReference type="CDD" id="cd00155">
    <property type="entry name" value="RasGEF"/>
    <property type="match status" value="1"/>
</dbReference>
<dbReference type="InterPro" id="IPR000651">
    <property type="entry name" value="Ras-like_Gua-exchang_fac_N"/>
</dbReference>
<evidence type="ECO:0000256" key="3">
    <source>
        <dbReference type="PROSITE-ProRule" id="PRU00168"/>
    </source>
</evidence>
<evidence type="ECO:0000313" key="10">
    <source>
        <dbReference type="EMBL" id="EFP04729.1"/>
    </source>
</evidence>
<dbReference type="InParanoid" id="E3MM36"/>
<dbReference type="SUPFAM" id="SSF48366">
    <property type="entry name" value="Ras GEF"/>
    <property type="match status" value="1"/>
</dbReference>
<dbReference type="SMART" id="SM00228">
    <property type="entry name" value="PDZ"/>
    <property type="match status" value="1"/>
</dbReference>
<dbReference type="SMART" id="SM00147">
    <property type="entry name" value="RasGEF"/>
    <property type="match status" value="1"/>
</dbReference>
<feature type="compositionally biased region" description="Polar residues" evidence="4">
    <location>
        <begin position="1184"/>
        <end position="1197"/>
    </location>
</feature>
<dbReference type="InterPro" id="IPR000595">
    <property type="entry name" value="cNMP-bd_dom"/>
</dbReference>
<dbReference type="PROSITE" id="PS50009">
    <property type="entry name" value="RASGEF_CAT"/>
    <property type="match status" value="1"/>
</dbReference>
<accession>E3MM36</accession>